<keyword evidence="2" id="KW-1133">Transmembrane helix</keyword>
<feature type="region of interest" description="Disordered" evidence="1">
    <location>
        <begin position="357"/>
        <end position="405"/>
    </location>
</feature>
<name>A0ABP8KNM4_9BACT</name>
<evidence type="ECO:0000256" key="2">
    <source>
        <dbReference type="SAM" id="Phobius"/>
    </source>
</evidence>
<feature type="compositionally biased region" description="Basic and acidic residues" evidence="1">
    <location>
        <begin position="357"/>
        <end position="391"/>
    </location>
</feature>
<dbReference type="Pfam" id="PF05359">
    <property type="entry name" value="DUF748"/>
    <property type="match status" value="1"/>
</dbReference>
<comment type="caution">
    <text evidence="3">The sequence shown here is derived from an EMBL/GenBank/DDBJ whole genome shotgun (WGS) entry which is preliminary data.</text>
</comment>
<dbReference type="InterPro" id="IPR008023">
    <property type="entry name" value="DUF748"/>
</dbReference>
<dbReference type="EMBL" id="BAABHB010000007">
    <property type="protein sequence ID" value="GAA4410659.1"/>
    <property type="molecule type" value="Genomic_DNA"/>
</dbReference>
<organism evidence="3 4">
    <name type="scientific">Nibrella viscosa</name>
    <dbReference type="NCBI Taxonomy" id="1084524"/>
    <lineage>
        <taxon>Bacteria</taxon>
        <taxon>Pseudomonadati</taxon>
        <taxon>Bacteroidota</taxon>
        <taxon>Cytophagia</taxon>
        <taxon>Cytophagales</taxon>
        <taxon>Spirosomataceae</taxon>
        <taxon>Nibrella</taxon>
    </lineage>
</organism>
<protein>
    <submittedName>
        <fullName evidence="3">DUF748 domain-containing protein</fullName>
    </submittedName>
</protein>
<accession>A0ABP8KNM4</accession>
<evidence type="ECO:0000313" key="4">
    <source>
        <dbReference type="Proteomes" id="UP001500936"/>
    </source>
</evidence>
<dbReference type="Proteomes" id="UP001500936">
    <property type="component" value="Unassembled WGS sequence"/>
</dbReference>
<dbReference type="RefSeq" id="WP_345269222.1">
    <property type="nucleotide sequence ID" value="NZ_BAABHB010000007.1"/>
</dbReference>
<keyword evidence="2" id="KW-0472">Membrane</keyword>
<reference evidence="4" key="1">
    <citation type="journal article" date="2019" name="Int. J. Syst. Evol. Microbiol.">
        <title>The Global Catalogue of Microorganisms (GCM) 10K type strain sequencing project: providing services to taxonomists for standard genome sequencing and annotation.</title>
        <authorList>
            <consortium name="The Broad Institute Genomics Platform"/>
            <consortium name="The Broad Institute Genome Sequencing Center for Infectious Disease"/>
            <person name="Wu L."/>
            <person name="Ma J."/>
        </authorList>
    </citation>
    <scope>NUCLEOTIDE SEQUENCE [LARGE SCALE GENOMIC DNA]</scope>
    <source>
        <strain evidence="4">JCM 17925</strain>
    </source>
</reference>
<evidence type="ECO:0000313" key="3">
    <source>
        <dbReference type="EMBL" id="GAA4410659.1"/>
    </source>
</evidence>
<feature type="transmembrane region" description="Helical" evidence="2">
    <location>
        <begin position="7"/>
        <end position="27"/>
    </location>
</feature>
<keyword evidence="2" id="KW-0812">Transmembrane</keyword>
<gene>
    <name evidence="3" type="ORF">GCM10023187_35510</name>
</gene>
<proteinExistence type="predicted"/>
<sequence>MKRSVKIIIGVVVLLVIARLLLPYIVLRYVNKVLADMGDYTGHIEDVDIWLIRGAYQIDNLNIRKINGKVKEPFLSIPKTELSVQWNALFKGKLVGEVEAYAPELNFSFSEDENASQTGKEVDWTDVVRDLMPIEINRFAAYNGNIELVNLFSATNTGLTLKNLDMEIRNIRNVDDNNARLPSPVTATADVPGWGGTLSVNADMNLLKPLPDFKYNLKLDNLQLIKLNKIVRSYANLDFEAGTVSVLSEMAMYDGKMQGYFKPLTKNMKIFKLKEPGENRTVGRFFTELLAEGASEVLENQKKDQIATRIPISGTVKSAGTETWPILIGVLQNAYVEAFRKEFDYTLSVKETIQNYREARKEKREERKAERKDRRAERKEARQKRWEERKKEREKRRKEGKGLFN</sequence>
<evidence type="ECO:0000256" key="1">
    <source>
        <dbReference type="SAM" id="MobiDB-lite"/>
    </source>
</evidence>
<keyword evidence="4" id="KW-1185">Reference proteome</keyword>